<organism evidence="2">
    <name type="scientific">Mus musculus</name>
    <name type="common">Mouse</name>
    <dbReference type="NCBI Taxonomy" id="10090"/>
    <lineage>
        <taxon>Eukaryota</taxon>
        <taxon>Metazoa</taxon>
        <taxon>Chordata</taxon>
        <taxon>Craniata</taxon>
        <taxon>Vertebrata</taxon>
        <taxon>Euteleostomi</taxon>
        <taxon>Mammalia</taxon>
        <taxon>Eutheria</taxon>
        <taxon>Euarchontoglires</taxon>
        <taxon>Glires</taxon>
        <taxon>Rodentia</taxon>
        <taxon>Myomorpha</taxon>
        <taxon>Muroidea</taxon>
        <taxon>Muridae</taxon>
        <taxon>Murinae</taxon>
        <taxon>Mus</taxon>
        <taxon>Mus</taxon>
    </lineage>
</organism>
<feature type="non-terminal residue" evidence="2">
    <location>
        <position position="1"/>
    </location>
</feature>
<reference evidence="2" key="6">
    <citation type="journal article" date="2002" name="Nature">
        <title>Analysis of the mouse transcriptome based on functional annotation of 60,770 full-length cDNAs.</title>
        <authorList>
            <consortium name="The FANTOM Consortium and the RIKEN Genome Exploration Research Group Phase I and II Team"/>
        </authorList>
    </citation>
    <scope>NUCLEOTIDE SEQUENCE</scope>
    <source>
        <strain evidence="2">C57BL/6J</strain>
        <tissue evidence="2">Cerebellum</tissue>
    </source>
</reference>
<reference evidence="2" key="3">
    <citation type="journal article" date="2000" name="Genome Res.">
        <title>RIKEN integrated sequence analysis (RISA) system--384-format sequencing pipeline with 384 multicapillary sequencer.</title>
        <authorList>
            <person name="Shibata K."/>
            <person name="Itoh M."/>
            <person name="Aizawa K."/>
            <person name="Nagaoka S."/>
            <person name="Sasaki N."/>
            <person name="Carninci P."/>
            <person name="Konno H."/>
            <person name="Akiyama J."/>
            <person name="Nishi K."/>
            <person name="Kitsunai T."/>
            <person name="Tashiro H."/>
            <person name="Itoh M."/>
            <person name="Sumi N."/>
            <person name="Ishii Y."/>
            <person name="Nakamura S."/>
            <person name="Hazama M."/>
            <person name="Nishine T."/>
            <person name="Harada A."/>
            <person name="Yamamoto R."/>
            <person name="Matsumoto H."/>
            <person name="Sakaguchi S."/>
            <person name="Ikegami T."/>
            <person name="Kashiwagi K."/>
            <person name="Fujiwake S."/>
            <person name="Inoue K."/>
            <person name="Togawa Y."/>
            <person name="Izawa M."/>
            <person name="Ohara E."/>
            <person name="Watahiki M."/>
            <person name="Yoneda Y."/>
            <person name="Ishikawa T."/>
            <person name="Ozawa K."/>
            <person name="Tanaka T."/>
            <person name="Matsuura S."/>
            <person name="Kawai J."/>
            <person name="Okazaki Y."/>
            <person name="Muramatsu M."/>
            <person name="Inoue Y."/>
            <person name="Kira A."/>
            <person name="Hayashizaki Y."/>
        </authorList>
    </citation>
    <scope>NUCLEOTIDE SEQUENCE</scope>
    <source>
        <strain evidence="2">C57BL/6J</strain>
        <tissue evidence="2">Cerebellum</tissue>
    </source>
</reference>
<feature type="compositionally biased region" description="Basic and acidic residues" evidence="1">
    <location>
        <begin position="38"/>
        <end position="63"/>
    </location>
</feature>
<evidence type="ECO:0000313" key="3">
    <source>
        <dbReference type="MGI" id="MGI:2442108"/>
    </source>
</evidence>
<protein>
    <submittedName>
        <fullName evidence="2">Uncharacterized protein</fullName>
    </submittedName>
</protein>
<dbReference type="AGR" id="MGI:2442108"/>
<reference evidence="2" key="2">
    <citation type="journal article" date="2000" name="Genome Res.">
        <title>Normalization and subtraction of cap-trapper-selected cDNAs to prepare full-length cDNA libraries for rapid discovery of new genes.</title>
        <authorList>
            <person name="Carninci P."/>
            <person name="Shibata Y."/>
            <person name="Hayatsu N."/>
            <person name="Sugahara Y."/>
            <person name="Shibata K."/>
            <person name="Itoh M."/>
            <person name="Konno H."/>
            <person name="Okazaki Y."/>
            <person name="Muramatsu M."/>
            <person name="Hayashizaki Y."/>
        </authorList>
    </citation>
    <scope>NUCLEOTIDE SEQUENCE</scope>
    <source>
        <strain evidence="2">C57BL/6J</strain>
        <tissue evidence="2">Cerebellum</tissue>
    </source>
</reference>
<reference evidence="2" key="1">
    <citation type="journal article" date="1999" name="Methods Enzymol.">
        <title>High-efficiency full-length cDNA cloning.</title>
        <authorList>
            <person name="Carninci P."/>
            <person name="Hayashizaki Y."/>
        </authorList>
    </citation>
    <scope>NUCLEOTIDE SEQUENCE</scope>
    <source>
        <strain evidence="2">C57BL/6J</strain>
        <tissue evidence="2">Cerebellum</tissue>
    </source>
</reference>
<proteinExistence type="evidence at transcript level"/>
<name>Q8C8F8_MOUSE</name>
<dbReference type="MGI" id="MGI:2442108">
    <property type="gene designation" value="Insyn1"/>
</dbReference>
<dbReference type="AlphaFoldDB" id="Q8C8F8"/>
<feature type="compositionally biased region" description="Basic and acidic residues" evidence="1">
    <location>
        <begin position="1"/>
        <end position="17"/>
    </location>
</feature>
<reference evidence="2" key="4">
    <citation type="journal article" date="2001" name="Nature">
        <title>Functional annotation of a full-length mouse cDNA collection.</title>
        <authorList>
            <consortium name="The RIKEN Genome Exploration Research Group Phase II Team and the FANTOM Consortium"/>
        </authorList>
    </citation>
    <scope>NUCLEOTIDE SEQUENCE</scope>
    <source>
        <strain evidence="2">C57BL/6J</strain>
        <tissue evidence="2">Cerebellum</tissue>
    </source>
</reference>
<dbReference type="EMBL" id="AK047220">
    <property type="protein sequence ID" value="BAC32997.1"/>
    <property type="molecule type" value="mRNA"/>
</dbReference>
<evidence type="ECO:0000256" key="1">
    <source>
        <dbReference type="SAM" id="MobiDB-lite"/>
    </source>
</evidence>
<reference evidence="2" key="7">
    <citation type="journal article" date="2005" name="Science">
        <title>The Transcriptional Landscape of the Mammalian Genome.</title>
        <authorList>
            <consortium name="The FANTOM Consortium"/>
            <consortium name="Riken Genome Exploration Research Group and Genome Science Group (Genome Network Project Core Group)"/>
        </authorList>
    </citation>
    <scope>NUCLEOTIDE SEQUENCE</scope>
    <source>
        <strain evidence="2">C57BL/6J</strain>
        <tissue evidence="2">Cerebellum</tissue>
    </source>
</reference>
<accession>Q8C8F8</accession>
<sequence>PSSPDPRDREPGERGEEIFGDFFFLPPSPERGGPAPSHRPDVSGHRSEDLPEARSRRVQREKPALGSLGGPPTSSCGSAPTLLRGKATAPTLGGCPPPIQFPLQCCSHLEPPPHLEDPDHRPCAGSAASRDLCLCNCLGVARGLLPSHIPRASLTLSPCRIIPLPPHPDSGKDQLCTP</sequence>
<reference evidence="2" key="5">
    <citation type="submission" date="2001-07" db="EMBL/GenBank/DDBJ databases">
        <authorList>
            <person name="Adachi J."/>
            <person name="Aizawa K."/>
            <person name="Akimura T."/>
            <person name="Arakawa T."/>
            <person name="Bono H."/>
            <person name="Carninci P."/>
            <person name="Fukuda S."/>
            <person name="Furuno M."/>
            <person name="Hanagaki T."/>
            <person name="Hara A."/>
            <person name="Hashizume W."/>
            <person name="Hayashida K."/>
            <person name="Hayatsu N."/>
            <person name="Hiramoto K."/>
            <person name="Hiraoka T."/>
            <person name="Hirozane T."/>
            <person name="Hori F."/>
            <person name="Imotani K."/>
            <person name="Ishii Y."/>
            <person name="Itoh M."/>
            <person name="Kagawa I."/>
            <person name="Kasukawa T."/>
            <person name="Katoh H."/>
            <person name="Kawai J."/>
            <person name="Kojima Y."/>
            <person name="Kondo S."/>
            <person name="Konno H."/>
            <person name="Kouda M."/>
            <person name="Koya S."/>
            <person name="Kurihara C."/>
            <person name="Matsuyama T."/>
            <person name="Miyazaki A."/>
            <person name="Murata M."/>
            <person name="Nakamura M."/>
            <person name="Nishi K."/>
            <person name="Nomura K."/>
            <person name="Numazaki R."/>
            <person name="Ohno M."/>
            <person name="Ohsato N."/>
            <person name="Okazaki Y."/>
            <person name="Saito R."/>
            <person name="Saitoh H."/>
            <person name="Sakai C."/>
            <person name="Sakai K."/>
            <person name="Sakazume N."/>
            <person name="Sano H."/>
            <person name="Sasaki D."/>
            <person name="Shibata K."/>
            <person name="Shinagawa A."/>
            <person name="Shiraki T."/>
            <person name="Sogabe Y."/>
            <person name="Tagami M."/>
            <person name="Tagawa A."/>
            <person name="Takahashi F."/>
            <person name="Takaku-Akahira S."/>
            <person name="Takeda Y."/>
            <person name="Tanaka T."/>
            <person name="Tomaru A."/>
            <person name="Toya T."/>
            <person name="Yasunishi A."/>
            <person name="Muramatsu M."/>
            <person name="Hayashizaki Y."/>
        </authorList>
    </citation>
    <scope>NUCLEOTIDE SEQUENCE</scope>
    <source>
        <strain evidence="2">C57BL/6J</strain>
        <tissue evidence="2">Cerebellum</tissue>
    </source>
</reference>
<reference evidence="2" key="8">
    <citation type="journal article" date="2005" name="Science">
        <title>Antisense Transcription in the Mammalian Transcriptome.</title>
        <authorList>
            <consortium name="RIKEN Genome Exploration Research Group and Genome Science Group (Genome Network Project Core Group) and the FANTOM Consortium"/>
        </authorList>
    </citation>
    <scope>NUCLEOTIDE SEQUENCE</scope>
    <source>
        <strain evidence="2">C57BL/6J</strain>
        <tissue evidence="2">Cerebellum</tissue>
    </source>
</reference>
<evidence type="ECO:0000313" key="2">
    <source>
        <dbReference type="EMBL" id="BAC32997.1"/>
    </source>
</evidence>
<gene>
    <name evidence="3" type="primary">Insyn1</name>
    <name evidence="3" type="synonym">6030419C18Rik</name>
</gene>
<feature type="region of interest" description="Disordered" evidence="1">
    <location>
        <begin position="1"/>
        <end position="82"/>
    </location>
</feature>